<name>A0A076MK77_AMYME</name>
<dbReference type="KEGG" id="amq:AMETH_1171"/>
<feature type="domain" description="Acyl-CoA dehydrogenase/oxidase C-terminal" evidence="2">
    <location>
        <begin position="1"/>
        <end position="87"/>
    </location>
</feature>
<dbReference type="HOGENOM" id="CLU_018204_6_2_11"/>
<dbReference type="AlphaFoldDB" id="A0A076MK77"/>
<dbReference type="InterPro" id="IPR036250">
    <property type="entry name" value="AcylCo_DH-like_C"/>
</dbReference>
<evidence type="ECO:0000313" key="4">
    <source>
        <dbReference type="Proteomes" id="UP000062973"/>
    </source>
</evidence>
<dbReference type="GO" id="GO:0003995">
    <property type="term" value="F:acyl-CoA dehydrogenase activity"/>
    <property type="evidence" value="ECO:0007669"/>
    <property type="project" value="InterPro"/>
</dbReference>
<organism evidence="3 4">
    <name type="scientific">Amycolatopsis methanolica 239</name>
    <dbReference type="NCBI Taxonomy" id="1068978"/>
    <lineage>
        <taxon>Bacteria</taxon>
        <taxon>Bacillati</taxon>
        <taxon>Actinomycetota</taxon>
        <taxon>Actinomycetes</taxon>
        <taxon>Pseudonocardiales</taxon>
        <taxon>Pseudonocardiaceae</taxon>
        <taxon>Amycolatopsis</taxon>
        <taxon>Amycolatopsis methanolica group</taxon>
    </lineage>
</organism>
<dbReference type="InterPro" id="IPR009075">
    <property type="entry name" value="AcylCo_DH/oxidase_C"/>
</dbReference>
<dbReference type="eggNOG" id="COG1960">
    <property type="taxonomic scope" value="Bacteria"/>
</dbReference>
<dbReference type="PROSITE" id="PS00073">
    <property type="entry name" value="ACYL_COA_DH_2"/>
    <property type="match status" value="1"/>
</dbReference>
<sequence length="95" mass="10666">MAADIEAARQLMYHVATEIDSDRRCDREAAMAKYFASEMAERVTSEAMQIHGGAGYTTDFAVERHWRDARLTRIFEGANEIQLRVISNDTLGPAS</sequence>
<dbReference type="PANTHER" id="PTHR43884">
    <property type="entry name" value="ACYL-COA DEHYDROGENASE"/>
    <property type="match status" value="1"/>
</dbReference>
<protein>
    <submittedName>
        <fullName evidence="3">Acyl-CoA dehydrogenase domain protein</fullName>
    </submittedName>
</protein>
<dbReference type="PANTHER" id="PTHR43884:SF12">
    <property type="entry name" value="ISOVALERYL-COA DEHYDROGENASE, MITOCHONDRIAL-RELATED"/>
    <property type="match status" value="1"/>
</dbReference>
<dbReference type="InterPro" id="IPR006089">
    <property type="entry name" value="Acyl-CoA_DH_CS"/>
</dbReference>
<dbReference type="Proteomes" id="UP000062973">
    <property type="component" value="Chromosome"/>
</dbReference>
<dbReference type="PATRIC" id="fig|1068978.7.peg.1232"/>
<evidence type="ECO:0000259" key="2">
    <source>
        <dbReference type="Pfam" id="PF00441"/>
    </source>
</evidence>
<evidence type="ECO:0000256" key="1">
    <source>
        <dbReference type="ARBA" id="ARBA00022630"/>
    </source>
</evidence>
<keyword evidence="1" id="KW-0285">Flavoprotein</keyword>
<dbReference type="EMBL" id="CP009110">
    <property type="protein sequence ID" value="AIJ21263.1"/>
    <property type="molecule type" value="Genomic_DNA"/>
</dbReference>
<gene>
    <name evidence="3" type="ORF">AMETH_1171</name>
</gene>
<keyword evidence="4" id="KW-1185">Reference proteome</keyword>
<dbReference type="STRING" id="1068978.AMETH_1171"/>
<evidence type="ECO:0000313" key="3">
    <source>
        <dbReference type="EMBL" id="AIJ21263.1"/>
    </source>
</evidence>
<reference evidence="3 4" key="1">
    <citation type="submission" date="2014-07" db="EMBL/GenBank/DDBJ databases">
        <title>Whole Genome Sequence of the Amycolatopsis methanolica 239.</title>
        <authorList>
            <person name="Tang B."/>
        </authorList>
    </citation>
    <scope>NUCLEOTIDE SEQUENCE [LARGE SCALE GENOMIC DNA]</scope>
    <source>
        <strain evidence="3 4">239</strain>
    </source>
</reference>
<dbReference type="SUPFAM" id="SSF47203">
    <property type="entry name" value="Acyl-CoA dehydrogenase C-terminal domain-like"/>
    <property type="match status" value="1"/>
</dbReference>
<dbReference type="Pfam" id="PF00441">
    <property type="entry name" value="Acyl-CoA_dh_1"/>
    <property type="match status" value="1"/>
</dbReference>
<dbReference type="OrthoDB" id="8876745at2"/>
<dbReference type="Gene3D" id="1.20.140.10">
    <property type="entry name" value="Butyryl-CoA Dehydrogenase, subunit A, domain 3"/>
    <property type="match status" value="1"/>
</dbReference>
<accession>A0A076MK77</accession>
<proteinExistence type="predicted"/>